<dbReference type="NCBIfam" id="TIGR01033">
    <property type="entry name" value="YebC/PmpR family DNA-binding transcriptional regulator"/>
    <property type="match status" value="1"/>
</dbReference>
<proteinExistence type="inferred from homology"/>
<evidence type="ECO:0000256" key="5">
    <source>
        <dbReference type="ARBA" id="ARBA00023163"/>
    </source>
</evidence>
<dbReference type="Gene3D" id="3.30.70.980">
    <property type="match status" value="2"/>
</dbReference>
<keyword evidence="2 6" id="KW-0963">Cytoplasm</keyword>
<name>A0A1F7SIU8_9BACT</name>
<dbReference type="AlphaFoldDB" id="A0A1F7SIU8"/>
<feature type="domain" description="TACO1/YebC-like N-terminal" evidence="8">
    <location>
        <begin position="5"/>
        <end position="76"/>
    </location>
</feature>
<dbReference type="FunFam" id="1.10.10.200:FF:000002">
    <property type="entry name" value="Probable transcriptional regulatory protein CLM62_37755"/>
    <property type="match status" value="1"/>
</dbReference>
<comment type="caution">
    <text evidence="9">The sequence shown here is derived from an EMBL/GenBank/DDBJ whole genome shotgun (WGS) entry which is preliminary data.</text>
</comment>
<comment type="similarity">
    <text evidence="1 6">Belongs to the TACO1 family.</text>
</comment>
<dbReference type="GO" id="GO:0005829">
    <property type="term" value="C:cytosol"/>
    <property type="evidence" value="ECO:0007669"/>
    <property type="project" value="TreeGrafter"/>
</dbReference>
<dbReference type="SUPFAM" id="SSF75625">
    <property type="entry name" value="YebC-like"/>
    <property type="match status" value="1"/>
</dbReference>
<keyword evidence="3 6" id="KW-0805">Transcription regulation</keyword>
<reference evidence="9 10" key="1">
    <citation type="journal article" date="2016" name="Nat. Commun.">
        <title>Thousands of microbial genomes shed light on interconnected biogeochemical processes in an aquifer system.</title>
        <authorList>
            <person name="Anantharaman K."/>
            <person name="Brown C.T."/>
            <person name="Hug L.A."/>
            <person name="Sharon I."/>
            <person name="Castelle C.J."/>
            <person name="Probst A.J."/>
            <person name="Thomas B.C."/>
            <person name="Singh A."/>
            <person name="Wilkins M.J."/>
            <person name="Karaoz U."/>
            <person name="Brodie E.L."/>
            <person name="Williams K.H."/>
            <person name="Hubbard S.S."/>
            <person name="Banfield J.F."/>
        </authorList>
    </citation>
    <scope>NUCLEOTIDE SEQUENCE [LARGE SCALE GENOMIC DNA]</scope>
</reference>
<evidence type="ECO:0000256" key="4">
    <source>
        <dbReference type="ARBA" id="ARBA00023125"/>
    </source>
</evidence>
<evidence type="ECO:0000256" key="1">
    <source>
        <dbReference type="ARBA" id="ARBA00008724"/>
    </source>
</evidence>
<feature type="domain" description="TACO1/YebC-like second and third" evidence="7">
    <location>
        <begin position="82"/>
        <end position="237"/>
    </location>
</feature>
<evidence type="ECO:0000313" key="10">
    <source>
        <dbReference type="Proteomes" id="UP000178082"/>
    </source>
</evidence>
<accession>A0A1F7SIU8</accession>
<protein>
    <recommendedName>
        <fullName evidence="6">Probable transcriptional regulatory protein A3G31_03070</fullName>
    </recommendedName>
</protein>
<dbReference type="FunFam" id="3.30.70.980:FF:000002">
    <property type="entry name" value="Probable transcriptional regulatory protein YebC"/>
    <property type="match status" value="1"/>
</dbReference>
<dbReference type="Proteomes" id="UP000178082">
    <property type="component" value="Unassembled WGS sequence"/>
</dbReference>
<evidence type="ECO:0000259" key="7">
    <source>
        <dbReference type="Pfam" id="PF01709"/>
    </source>
</evidence>
<dbReference type="NCBIfam" id="NF009044">
    <property type="entry name" value="PRK12378.1"/>
    <property type="match status" value="1"/>
</dbReference>
<dbReference type="HAMAP" id="MF_00693">
    <property type="entry name" value="Transcrip_reg_TACO1"/>
    <property type="match status" value="1"/>
</dbReference>
<evidence type="ECO:0000256" key="6">
    <source>
        <dbReference type="HAMAP-Rule" id="MF_00693"/>
    </source>
</evidence>
<dbReference type="STRING" id="1817883.A3G31_03070"/>
<evidence type="ECO:0000256" key="2">
    <source>
        <dbReference type="ARBA" id="ARBA00022490"/>
    </source>
</evidence>
<evidence type="ECO:0000259" key="8">
    <source>
        <dbReference type="Pfam" id="PF20772"/>
    </source>
</evidence>
<dbReference type="GO" id="GO:0003677">
    <property type="term" value="F:DNA binding"/>
    <property type="evidence" value="ECO:0007669"/>
    <property type="project" value="UniProtKB-UniRule"/>
</dbReference>
<dbReference type="InterPro" id="IPR026564">
    <property type="entry name" value="Transcrip_reg_TACO1-like_dom3"/>
</dbReference>
<dbReference type="InterPro" id="IPR049083">
    <property type="entry name" value="TACO1_YebC_N"/>
</dbReference>
<evidence type="ECO:0000313" key="9">
    <source>
        <dbReference type="EMBL" id="OGL53702.1"/>
    </source>
</evidence>
<gene>
    <name evidence="9" type="ORF">A3G31_03070</name>
</gene>
<dbReference type="NCBIfam" id="NF001030">
    <property type="entry name" value="PRK00110.1"/>
    <property type="match status" value="1"/>
</dbReference>
<dbReference type="InterPro" id="IPR029072">
    <property type="entry name" value="YebC-like"/>
</dbReference>
<evidence type="ECO:0000256" key="3">
    <source>
        <dbReference type="ARBA" id="ARBA00023015"/>
    </source>
</evidence>
<organism evidence="9 10">
    <name type="scientific">Candidatus Schekmanbacteria bacterium RIFCSPLOWO2_12_FULL_38_15</name>
    <dbReference type="NCBI Taxonomy" id="1817883"/>
    <lineage>
        <taxon>Bacteria</taxon>
        <taxon>Candidatus Schekmaniibacteriota</taxon>
    </lineage>
</organism>
<dbReference type="InterPro" id="IPR002876">
    <property type="entry name" value="Transcrip_reg_TACO1-like"/>
</dbReference>
<dbReference type="InterPro" id="IPR017856">
    <property type="entry name" value="Integrase-like_N"/>
</dbReference>
<dbReference type="PANTHER" id="PTHR12532">
    <property type="entry name" value="TRANSLATIONAL ACTIVATOR OF CYTOCHROME C OXIDASE 1"/>
    <property type="match status" value="1"/>
</dbReference>
<dbReference type="Gene3D" id="1.10.10.200">
    <property type="match status" value="1"/>
</dbReference>
<dbReference type="GO" id="GO:0006355">
    <property type="term" value="P:regulation of DNA-templated transcription"/>
    <property type="evidence" value="ECO:0007669"/>
    <property type="project" value="UniProtKB-UniRule"/>
</dbReference>
<dbReference type="Pfam" id="PF01709">
    <property type="entry name" value="Transcrip_reg"/>
    <property type="match status" value="1"/>
</dbReference>
<keyword evidence="4 6" id="KW-0238">DNA-binding</keyword>
<keyword evidence="5 6" id="KW-0804">Transcription</keyword>
<comment type="subcellular location">
    <subcellularLocation>
        <location evidence="6">Cytoplasm</location>
    </subcellularLocation>
</comment>
<dbReference type="InterPro" id="IPR048300">
    <property type="entry name" value="TACO1_YebC-like_2nd/3rd_dom"/>
</dbReference>
<dbReference type="PANTHER" id="PTHR12532:SF6">
    <property type="entry name" value="TRANSCRIPTIONAL REGULATORY PROTEIN YEBC-RELATED"/>
    <property type="match status" value="1"/>
</dbReference>
<dbReference type="Pfam" id="PF20772">
    <property type="entry name" value="TACO1_YebC_N"/>
    <property type="match status" value="1"/>
</dbReference>
<dbReference type="EMBL" id="MGDI01000022">
    <property type="protein sequence ID" value="OGL53702.1"/>
    <property type="molecule type" value="Genomic_DNA"/>
</dbReference>
<sequence>MSGHSKWSTIKHKKAKEDAKKGKVFTKLIKEITIAARIGGGDIEGNPRLRSAVAAGRAANMPQDNITKAIKKGTGELEGVHYEDSEYEGYGPGGVAILVTVTSDNKNRTVAELRHVFTKYGGNMGEAGCVSWIFDKKGLLLVDQGVAKEDEMMELALEAGAEDFRHEDKMYEIITNIDNFEKVKDVFKNKKINCSLAEITMVPKSTVKLESEQARRMLHLMEALEDHDDVQKVYANFDISAEEMEKL</sequence>